<reference evidence="3 4" key="1">
    <citation type="submission" date="2015-01" db="EMBL/GenBank/DDBJ databases">
        <title>Evolution of Trichinella species and genotypes.</title>
        <authorList>
            <person name="Korhonen P.K."/>
            <person name="Edoardo P."/>
            <person name="Giuseppe L.R."/>
            <person name="Gasser R.B."/>
        </authorList>
    </citation>
    <scope>NUCLEOTIDE SEQUENCE [LARGE SCALE GENOMIC DNA]</scope>
    <source>
        <strain evidence="2">ISS176</strain>
        <strain evidence="1">ISS588</strain>
    </source>
</reference>
<dbReference type="EMBL" id="JYDS01002914">
    <property type="protein sequence ID" value="KRY96761.1"/>
    <property type="molecule type" value="Genomic_DNA"/>
</dbReference>
<gene>
    <name evidence="1" type="ORF">T4B_15473</name>
    <name evidence="2" type="ORF">T4C_3961</name>
</gene>
<dbReference type="AlphaFoldDB" id="A0A0V1GN28"/>
<protein>
    <submittedName>
        <fullName evidence="2">Uncharacterized protein</fullName>
    </submittedName>
</protein>
<accession>A0A0V1GN28</accession>
<dbReference type="EMBL" id="JYDV01001541">
    <property type="protein sequence ID" value="KRY99219.1"/>
    <property type="molecule type" value="Genomic_DNA"/>
</dbReference>
<comment type="caution">
    <text evidence="2">The sequence shown here is derived from an EMBL/GenBank/DDBJ whole genome shotgun (WGS) entry which is preliminary data.</text>
</comment>
<proteinExistence type="predicted"/>
<evidence type="ECO:0000313" key="2">
    <source>
        <dbReference type="EMBL" id="KRY99219.1"/>
    </source>
</evidence>
<organism evidence="2 4">
    <name type="scientific">Trichinella pseudospiralis</name>
    <name type="common">Parasitic roundworm</name>
    <dbReference type="NCBI Taxonomy" id="6337"/>
    <lineage>
        <taxon>Eukaryota</taxon>
        <taxon>Metazoa</taxon>
        <taxon>Ecdysozoa</taxon>
        <taxon>Nematoda</taxon>
        <taxon>Enoplea</taxon>
        <taxon>Dorylaimia</taxon>
        <taxon>Trichinellida</taxon>
        <taxon>Trichinellidae</taxon>
        <taxon>Trichinella</taxon>
    </lineage>
</organism>
<evidence type="ECO:0000313" key="1">
    <source>
        <dbReference type="EMBL" id="KRY96761.1"/>
    </source>
</evidence>
<sequence length="43" mass="5279">MRNYMGTSINLFPPLLTAYFFRYMKENDTESLIFFDKMEDLFK</sequence>
<name>A0A0V1GN28_TRIPS</name>
<dbReference type="Proteomes" id="UP000054826">
    <property type="component" value="Unassembled WGS sequence"/>
</dbReference>
<keyword evidence="3" id="KW-1185">Reference proteome</keyword>
<dbReference type="Proteomes" id="UP000054805">
    <property type="component" value="Unassembled WGS sequence"/>
</dbReference>
<evidence type="ECO:0000313" key="4">
    <source>
        <dbReference type="Proteomes" id="UP000054826"/>
    </source>
</evidence>
<evidence type="ECO:0000313" key="3">
    <source>
        <dbReference type="Proteomes" id="UP000054805"/>
    </source>
</evidence>